<evidence type="ECO:0000313" key="1">
    <source>
        <dbReference type="EMBL" id="CDW18165.1"/>
    </source>
</evidence>
<dbReference type="EMBL" id="HACA01000804">
    <property type="protein sequence ID" value="CDW18165.1"/>
    <property type="molecule type" value="Transcribed_RNA"/>
</dbReference>
<proteinExistence type="predicted"/>
<sequence length="47" mass="5278">PSTSPVQSEWSGIFLDIKSVFLCSKKPQLLNLTYLGVQQHIYTSHGE</sequence>
<dbReference type="AlphaFoldDB" id="A0A0K2SXA0"/>
<protein>
    <submittedName>
        <fullName evidence="1">Uncharacterized protein</fullName>
    </submittedName>
</protein>
<feature type="non-terminal residue" evidence="1">
    <location>
        <position position="1"/>
    </location>
</feature>
<name>A0A0K2SXA0_LEPSM</name>
<reference evidence="1" key="1">
    <citation type="submission" date="2014-05" db="EMBL/GenBank/DDBJ databases">
        <authorList>
            <person name="Chronopoulou M."/>
        </authorList>
    </citation>
    <scope>NUCLEOTIDE SEQUENCE</scope>
    <source>
        <tissue evidence="1">Whole organism</tissue>
    </source>
</reference>
<organism evidence="1">
    <name type="scientific">Lepeophtheirus salmonis</name>
    <name type="common">Salmon louse</name>
    <name type="synonym">Caligus salmonis</name>
    <dbReference type="NCBI Taxonomy" id="72036"/>
    <lineage>
        <taxon>Eukaryota</taxon>
        <taxon>Metazoa</taxon>
        <taxon>Ecdysozoa</taxon>
        <taxon>Arthropoda</taxon>
        <taxon>Crustacea</taxon>
        <taxon>Multicrustacea</taxon>
        <taxon>Hexanauplia</taxon>
        <taxon>Copepoda</taxon>
        <taxon>Siphonostomatoida</taxon>
        <taxon>Caligidae</taxon>
        <taxon>Lepeophtheirus</taxon>
    </lineage>
</organism>
<accession>A0A0K2SXA0</accession>